<keyword evidence="1" id="KW-0812">Transmembrane</keyword>
<evidence type="ECO:0000313" key="2">
    <source>
        <dbReference type="EMBL" id="TFF19940.1"/>
    </source>
</evidence>
<name>A0A4Y8REW6_9HYPH</name>
<sequence>MARASAWFAVPRRFTRLWGFHSPVMSDFGEAEKPFMTTKMFTAGLAGAVTLAMTASAGAHEAWLLTPQEMISLAAAPKPALFTSPLLAGPLAGALAGVVFAAVCLEPRWQAIEDRLLRPLAERVGEFGPLLVRIGLAIMLFTAALGLLPAAGVAVGTRPTLFVPDMQLKLFDPAWGLLVPAQLALAAMLITGLGVRIAGVCVAALAVLGLHLFGETFLAYAGHFVVPGLYLAFAGAGRFAMKLPERLAGRVPAGSPLDRLELTPAVYRGLMILFGANFAYLGITYKLMQPTLLIAILEHGQFPEFGLGYGLVAFVMTFVEVSAGLLLVAGILVRPIALFLISAFTLFALTLGETPLFHANLYAMAFVFLMAGAGARRAAGRRDRMPLAPVGALAEQAA</sequence>
<protein>
    <recommendedName>
        <fullName evidence="4">DoxX family protein</fullName>
    </recommendedName>
</protein>
<feature type="transmembrane region" description="Helical" evidence="1">
    <location>
        <begin position="174"/>
        <end position="190"/>
    </location>
</feature>
<feature type="transmembrane region" description="Helical" evidence="1">
    <location>
        <begin position="357"/>
        <end position="375"/>
    </location>
</feature>
<feature type="transmembrane region" description="Helical" evidence="1">
    <location>
        <begin position="220"/>
        <end position="240"/>
    </location>
</feature>
<proteinExistence type="predicted"/>
<feature type="transmembrane region" description="Helical" evidence="1">
    <location>
        <begin position="197"/>
        <end position="214"/>
    </location>
</feature>
<keyword evidence="3" id="KW-1185">Reference proteome</keyword>
<reference evidence="2 3" key="1">
    <citation type="submission" date="2019-03" db="EMBL/GenBank/DDBJ databases">
        <title>Jiella endophytica sp. nov., a novel endophytic bacterium isolated from root of Ficus microcarpa Linn. f.</title>
        <authorList>
            <person name="Tuo L."/>
        </authorList>
    </citation>
    <scope>NUCLEOTIDE SEQUENCE [LARGE SCALE GENOMIC DNA]</scope>
    <source>
        <strain evidence="2 3">CBS5Q-3</strain>
    </source>
</reference>
<feature type="transmembrane region" description="Helical" evidence="1">
    <location>
        <begin position="130"/>
        <end position="154"/>
    </location>
</feature>
<keyword evidence="1" id="KW-1133">Transmembrane helix</keyword>
<keyword evidence="1" id="KW-0472">Membrane</keyword>
<evidence type="ECO:0000313" key="3">
    <source>
        <dbReference type="Proteomes" id="UP000298179"/>
    </source>
</evidence>
<evidence type="ECO:0008006" key="4">
    <source>
        <dbReference type="Google" id="ProtNLM"/>
    </source>
</evidence>
<dbReference type="OrthoDB" id="7667790at2"/>
<gene>
    <name evidence="2" type="ORF">E3C22_20000</name>
</gene>
<feature type="transmembrane region" description="Helical" evidence="1">
    <location>
        <begin position="335"/>
        <end position="351"/>
    </location>
</feature>
<feature type="transmembrane region" description="Helical" evidence="1">
    <location>
        <begin position="265"/>
        <end position="285"/>
    </location>
</feature>
<dbReference type="AlphaFoldDB" id="A0A4Y8REW6"/>
<dbReference type="RefSeq" id="WP_134763621.1">
    <property type="nucleotide sequence ID" value="NZ_SOZD01000006.1"/>
</dbReference>
<dbReference type="Proteomes" id="UP000298179">
    <property type="component" value="Unassembled WGS sequence"/>
</dbReference>
<accession>A0A4Y8REW6</accession>
<evidence type="ECO:0000256" key="1">
    <source>
        <dbReference type="SAM" id="Phobius"/>
    </source>
</evidence>
<feature type="transmembrane region" description="Helical" evidence="1">
    <location>
        <begin position="305"/>
        <end position="328"/>
    </location>
</feature>
<comment type="caution">
    <text evidence="2">The sequence shown here is derived from an EMBL/GenBank/DDBJ whole genome shotgun (WGS) entry which is preliminary data.</text>
</comment>
<dbReference type="EMBL" id="SOZD01000006">
    <property type="protein sequence ID" value="TFF19940.1"/>
    <property type="molecule type" value="Genomic_DNA"/>
</dbReference>
<feature type="transmembrane region" description="Helical" evidence="1">
    <location>
        <begin position="87"/>
        <end position="109"/>
    </location>
</feature>
<organism evidence="2 3">
    <name type="scientific">Jiella endophytica</name>
    <dbReference type="NCBI Taxonomy" id="2558362"/>
    <lineage>
        <taxon>Bacteria</taxon>
        <taxon>Pseudomonadati</taxon>
        <taxon>Pseudomonadota</taxon>
        <taxon>Alphaproteobacteria</taxon>
        <taxon>Hyphomicrobiales</taxon>
        <taxon>Aurantimonadaceae</taxon>
        <taxon>Jiella</taxon>
    </lineage>
</organism>